<keyword evidence="2" id="KW-0965">Cell junction</keyword>
<dbReference type="AlphaFoldDB" id="A0A2J8N943"/>
<dbReference type="PROSITE" id="PS50831">
    <property type="entry name" value="SOHO"/>
    <property type="match status" value="1"/>
</dbReference>
<feature type="non-terminal residue" evidence="5">
    <location>
        <position position="1"/>
    </location>
</feature>
<dbReference type="EMBL" id="NBAG03000233">
    <property type="protein sequence ID" value="PNI68290.1"/>
    <property type="molecule type" value="Genomic_DNA"/>
</dbReference>
<dbReference type="Pfam" id="PF02208">
    <property type="entry name" value="Sorb"/>
    <property type="match status" value="1"/>
</dbReference>
<protein>
    <submittedName>
        <fullName evidence="5">SORBS3 isoform 19</fullName>
    </submittedName>
</protein>
<name>A0A2J8N943_PANTR</name>
<evidence type="ECO:0000313" key="5">
    <source>
        <dbReference type="EMBL" id="PNI68290.1"/>
    </source>
</evidence>
<comment type="caution">
    <text evidence="5">The sequence shown here is derived from an EMBL/GenBank/DDBJ whole genome shotgun (WGS) entry which is preliminary data.</text>
</comment>
<evidence type="ECO:0000256" key="2">
    <source>
        <dbReference type="ARBA" id="ARBA00022949"/>
    </source>
</evidence>
<evidence type="ECO:0000259" key="4">
    <source>
        <dbReference type="PROSITE" id="PS50831"/>
    </source>
</evidence>
<gene>
    <name evidence="5" type="ORF">CK820_G0013404</name>
</gene>
<feature type="region of interest" description="Disordered" evidence="3">
    <location>
        <begin position="1"/>
        <end position="68"/>
    </location>
</feature>
<feature type="domain" description="SoHo" evidence="4">
    <location>
        <begin position="69"/>
        <end position="130"/>
    </location>
</feature>
<dbReference type="GO" id="GO:0070161">
    <property type="term" value="C:anchoring junction"/>
    <property type="evidence" value="ECO:0007669"/>
    <property type="project" value="UniProtKB-SubCell"/>
</dbReference>
<feature type="compositionally biased region" description="Polar residues" evidence="3">
    <location>
        <begin position="42"/>
        <end position="62"/>
    </location>
</feature>
<proteinExistence type="predicted"/>
<dbReference type="Proteomes" id="UP000236370">
    <property type="component" value="Unassembled WGS sequence"/>
</dbReference>
<comment type="subcellular location">
    <subcellularLocation>
        <location evidence="1">Cell junction</location>
    </subcellularLocation>
</comment>
<organism evidence="5 6">
    <name type="scientific">Pan troglodytes</name>
    <name type="common">Chimpanzee</name>
    <dbReference type="NCBI Taxonomy" id="9598"/>
    <lineage>
        <taxon>Eukaryota</taxon>
        <taxon>Metazoa</taxon>
        <taxon>Chordata</taxon>
        <taxon>Craniata</taxon>
        <taxon>Vertebrata</taxon>
        <taxon>Euteleostomi</taxon>
        <taxon>Mammalia</taxon>
        <taxon>Eutheria</taxon>
        <taxon>Euarchontoglires</taxon>
        <taxon>Primates</taxon>
        <taxon>Haplorrhini</taxon>
        <taxon>Catarrhini</taxon>
        <taxon>Hominidae</taxon>
        <taxon>Pan</taxon>
    </lineage>
</organism>
<evidence type="ECO:0000256" key="3">
    <source>
        <dbReference type="SAM" id="MobiDB-lite"/>
    </source>
</evidence>
<evidence type="ECO:0000313" key="6">
    <source>
        <dbReference type="Proteomes" id="UP000236370"/>
    </source>
</evidence>
<dbReference type="SMART" id="SM00459">
    <property type="entry name" value="Sorb"/>
    <property type="match status" value="1"/>
</dbReference>
<dbReference type="InterPro" id="IPR003127">
    <property type="entry name" value="SoHo_dom"/>
</dbReference>
<reference evidence="5 6" key="1">
    <citation type="submission" date="2017-12" db="EMBL/GenBank/DDBJ databases">
        <title>High-resolution comparative analysis of great ape genomes.</title>
        <authorList>
            <person name="Pollen A."/>
            <person name="Hastie A."/>
            <person name="Hormozdiari F."/>
            <person name="Dougherty M."/>
            <person name="Liu R."/>
            <person name="Chaisson M."/>
            <person name="Hoppe E."/>
            <person name="Hill C."/>
            <person name="Pang A."/>
            <person name="Hillier L."/>
            <person name="Baker C."/>
            <person name="Armstrong J."/>
            <person name="Shendure J."/>
            <person name="Paten B."/>
            <person name="Wilson R."/>
            <person name="Chao H."/>
            <person name="Schneider V."/>
            <person name="Ventura M."/>
            <person name="Kronenberg Z."/>
            <person name="Murali S."/>
            <person name="Gordon D."/>
            <person name="Cantsilieris S."/>
            <person name="Munson K."/>
            <person name="Nelson B."/>
            <person name="Raja A."/>
            <person name="Underwood J."/>
            <person name="Diekhans M."/>
            <person name="Fiddes I."/>
            <person name="Haussler D."/>
            <person name="Eichler E."/>
        </authorList>
    </citation>
    <scope>NUCLEOTIDE SEQUENCE [LARGE SCALE GENOMIC DNA]</scope>
    <source>
        <strain evidence="5">Yerkes chimp pedigree #C0471</strain>
    </source>
</reference>
<accession>A0A2J8N943</accession>
<sequence length="151" mass="17170">NFQFHDPAPRTVCNGGYTPRRDASQHPDPAWYQTWPGPGSKPSASTKIPASQHTQNWSATWTKDSKRQDKRWVKYEGIGPVDESGMPIAPRSSVDRPRDWYRRMFQQIHRKMPEEAGTTLKSYLEAPSTTDLEHSPLCCSPQIRCSDAGKK</sequence>
<feature type="non-terminal residue" evidence="5">
    <location>
        <position position="151"/>
    </location>
</feature>
<evidence type="ECO:0000256" key="1">
    <source>
        <dbReference type="ARBA" id="ARBA00004282"/>
    </source>
</evidence>